<dbReference type="Pfam" id="PF04101">
    <property type="entry name" value="Glyco_tran_28_C"/>
    <property type="match status" value="1"/>
</dbReference>
<sequence>MIGYYVHHHGRGHLHRAIAVAAATGTVVVGMSSLPRPAEWIGPWLELPRDDEGAEPVDASARGRLHWVPEMDRGLTARMSEISSWIANVEPTLMVVDISVEVSLLARLHGTPVITLVLPGERLDSAHDLVHSVARRIVGAWPPEATGMVTGLDPHLDRLTCVGGLSRFDGREIVAPARDDGERRVLVLAGAGDQGAEEWDLLAAQAGTPGWTWDVMGPGAAWVEDPWERLCAADVVVTHAGQNAIAEVAAARRPAVVVPRPRPFGEQDAMAAVLGADGRLPVTVCPEGLPTSGWSQLLDRTAALDGTGWTCWNDGGGAQRLAAVIAEEIARTPAGPS</sequence>
<dbReference type="InterPro" id="IPR007235">
    <property type="entry name" value="Glyco_trans_28_C"/>
</dbReference>
<dbReference type="Proteomes" id="UP000392064">
    <property type="component" value="Chromosome"/>
</dbReference>
<dbReference type="GO" id="GO:0016758">
    <property type="term" value="F:hexosyltransferase activity"/>
    <property type="evidence" value="ECO:0007669"/>
    <property type="project" value="InterPro"/>
</dbReference>
<evidence type="ECO:0000259" key="1">
    <source>
        <dbReference type="Pfam" id="PF04101"/>
    </source>
</evidence>
<dbReference type="Gene3D" id="3.40.50.2000">
    <property type="entry name" value="Glycogen Phosphorylase B"/>
    <property type="match status" value="1"/>
</dbReference>
<organism evidence="2 3">
    <name type="scientific">Aeromicrobium yanjiei</name>
    <dbReference type="NCBI Taxonomy" id="2662028"/>
    <lineage>
        <taxon>Bacteria</taxon>
        <taxon>Bacillati</taxon>
        <taxon>Actinomycetota</taxon>
        <taxon>Actinomycetes</taxon>
        <taxon>Propionibacteriales</taxon>
        <taxon>Nocardioidaceae</taxon>
        <taxon>Aeromicrobium</taxon>
    </lineage>
</organism>
<evidence type="ECO:0000313" key="2">
    <source>
        <dbReference type="EMBL" id="QGG40275.1"/>
    </source>
</evidence>
<evidence type="ECO:0000313" key="3">
    <source>
        <dbReference type="Proteomes" id="UP000392064"/>
    </source>
</evidence>
<proteinExistence type="predicted"/>
<dbReference type="SUPFAM" id="SSF53756">
    <property type="entry name" value="UDP-Glycosyltransferase/glycogen phosphorylase"/>
    <property type="match status" value="1"/>
</dbReference>
<dbReference type="RefSeq" id="WP_153651547.1">
    <property type="nucleotide sequence ID" value="NZ_CP045737.1"/>
</dbReference>
<dbReference type="EMBL" id="CP045737">
    <property type="protein sequence ID" value="QGG40275.1"/>
    <property type="molecule type" value="Genomic_DNA"/>
</dbReference>
<feature type="domain" description="Glycosyl transferase family 28 C-terminal" evidence="1">
    <location>
        <begin position="230"/>
        <end position="274"/>
    </location>
</feature>
<name>A0A5Q2MIX9_9ACTN</name>
<reference evidence="2 3" key="1">
    <citation type="submission" date="2019-11" db="EMBL/GenBank/DDBJ databases">
        <authorList>
            <person name="Li J."/>
        </authorList>
    </citation>
    <scope>NUCLEOTIDE SEQUENCE [LARGE SCALE GENOMIC DNA]</scope>
    <source>
        <strain evidence="2 3">MF47</strain>
    </source>
</reference>
<dbReference type="KEGG" id="aef:GEV26_02190"/>
<dbReference type="AlphaFoldDB" id="A0A5Q2MIX9"/>
<keyword evidence="3" id="KW-1185">Reference proteome</keyword>
<gene>
    <name evidence="2" type="ORF">GEV26_02190</name>
</gene>
<protein>
    <recommendedName>
        <fullName evidence="1">Glycosyl transferase family 28 C-terminal domain-containing protein</fullName>
    </recommendedName>
</protein>
<accession>A0A5Q2MIX9</accession>